<evidence type="ECO:0000256" key="2">
    <source>
        <dbReference type="ARBA" id="ARBA00007871"/>
    </source>
</evidence>
<keyword evidence="12" id="KW-0464">Manganese</keyword>
<dbReference type="PANTHER" id="PTHR33238:SF11">
    <property type="entry name" value="TRANSCRIPTIONAL REGULATOR MNTR"/>
    <property type="match status" value="1"/>
</dbReference>
<dbReference type="InterPro" id="IPR050536">
    <property type="entry name" value="DtxR_MntR_Metal-Reg"/>
</dbReference>
<dbReference type="Pfam" id="PF02742">
    <property type="entry name" value="Fe_dep_repr_C"/>
    <property type="match status" value="1"/>
</dbReference>
<evidence type="ECO:0000256" key="10">
    <source>
        <dbReference type="ARBA" id="ARBA00023159"/>
    </source>
</evidence>
<dbReference type="InterPro" id="IPR008988">
    <property type="entry name" value="Transcriptional_repressor_C"/>
</dbReference>
<evidence type="ECO:0000256" key="9">
    <source>
        <dbReference type="ARBA" id="ARBA00023125"/>
    </source>
</evidence>
<evidence type="ECO:0000256" key="14">
    <source>
        <dbReference type="ARBA" id="ARBA00032593"/>
    </source>
</evidence>
<keyword evidence="10" id="KW-0010">Activator</keyword>
<dbReference type="InterPro" id="IPR001367">
    <property type="entry name" value="Fe_dep_repressor"/>
</dbReference>
<keyword evidence="9" id="KW-0238">DNA-binding</keyword>
<evidence type="ECO:0000256" key="6">
    <source>
        <dbReference type="ARBA" id="ARBA00022491"/>
    </source>
</evidence>
<dbReference type="Gene3D" id="1.10.10.10">
    <property type="entry name" value="Winged helix-like DNA-binding domain superfamily/Winged helix DNA-binding domain"/>
    <property type="match status" value="1"/>
</dbReference>
<evidence type="ECO:0000256" key="11">
    <source>
        <dbReference type="ARBA" id="ARBA00023163"/>
    </source>
</evidence>
<protein>
    <recommendedName>
        <fullName evidence="4">Transcriptional regulator MntR</fullName>
    </recommendedName>
    <alternativeName>
        <fullName evidence="14">Manganese transport regulator</fullName>
    </alternativeName>
</protein>
<dbReference type="GO" id="GO:0005737">
    <property type="term" value="C:cytoplasm"/>
    <property type="evidence" value="ECO:0007669"/>
    <property type="project" value="UniProtKB-SubCell"/>
</dbReference>
<evidence type="ECO:0000256" key="4">
    <source>
        <dbReference type="ARBA" id="ARBA00022386"/>
    </source>
</evidence>
<keyword evidence="5" id="KW-0963">Cytoplasm</keyword>
<evidence type="ECO:0000313" key="16">
    <source>
        <dbReference type="EMBL" id="MBB6428544.1"/>
    </source>
</evidence>
<dbReference type="SUPFAM" id="SSF46785">
    <property type="entry name" value="Winged helix' DNA-binding domain"/>
    <property type="match status" value="1"/>
</dbReference>
<feature type="domain" description="HTH dtxR-type" evidence="15">
    <location>
        <begin position="1"/>
        <end position="66"/>
    </location>
</feature>
<proteinExistence type="inferred from homology"/>
<keyword evidence="11" id="KW-0804">Transcription</keyword>
<dbReference type="InterPro" id="IPR007167">
    <property type="entry name" value="Fe-transptr_FeoA-like"/>
</dbReference>
<name>A0A7X0H686_9BACT</name>
<evidence type="ECO:0000256" key="5">
    <source>
        <dbReference type="ARBA" id="ARBA00022490"/>
    </source>
</evidence>
<reference evidence="16 17" key="1">
    <citation type="submission" date="2020-08" db="EMBL/GenBank/DDBJ databases">
        <title>Genomic Encyclopedia of Type Strains, Phase IV (KMG-IV): sequencing the most valuable type-strain genomes for metagenomic binning, comparative biology and taxonomic classification.</title>
        <authorList>
            <person name="Goeker M."/>
        </authorList>
    </citation>
    <scope>NUCLEOTIDE SEQUENCE [LARGE SCALE GENOMIC DNA]</scope>
    <source>
        <strain evidence="16 17">DSM 103725</strain>
    </source>
</reference>
<organism evidence="16 17">
    <name type="scientific">Algisphaera agarilytica</name>
    <dbReference type="NCBI Taxonomy" id="1385975"/>
    <lineage>
        <taxon>Bacteria</taxon>
        <taxon>Pseudomonadati</taxon>
        <taxon>Planctomycetota</taxon>
        <taxon>Phycisphaerae</taxon>
        <taxon>Phycisphaerales</taxon>
        <taxon>Phycisphaeraceae</taxon>
        <taxon>Algisphaera</taxon>
    </lineage>
</organism>
<keyword evidence="17" id="KW-1185">Reference proteome</keyword>
<dbReference type="GO" id="GO:0046983">
    <property type="term" value="F:protein dimerization activity"/>
    <property type="evidence" value="ECO:0007669"/>
    <property type="project" value="InterPro"/>
</dbReference>
<comment type="caution">
    <text evidence="16">The sequence shown here is derived from an EMBL/GenBank/DDBJ whole genome shotgun (WGS) entry which is preliminary data.</text>
</comment>
<evidence type="ECO:0000256" key="3">
    <source>
        <dbReference type="ARBA" id="ARBA00011738"/>
    </source>
</evidence>
<dbReference type="AlphaFoldDB" id="A0A7X0H686"/>
<evidence type="ECO:0000256" key="7">
    <source>
        <dbReference type="ARBA" id="ARBA00023004"/>
    </source>
</evidence>
<dbReference type="EMBL" id="JACHGY010000001">
    <property type="protein sequence ID" value="MBB6428544.1"/>
    <property type="molecule type" value="Genomic_DNA"/>
</dbReference>
<keyword evidence="8" id="KW-0805">Transcription regulation</keyword>
<evidence type="ECO:0000259" key="15">
    <source>
        <dbReference type="PROSITE" id="PS50944"/>
    </source>
</evidence>
<comment type="function">
    <text evidence="13">In the presence of manganese, represses expression of mntH and mntS. Up-regulates expression of mntP.</text>
</comment>
<dbReference type="InterPro" id="IPR036390">
    <property type="entry name" value="WH_DNA-bd_sf"/>
</dbReference>
<dbReference type="SUPFAM" id="SSF47979">
    <property type="entry name" value="Iron-dependent repressor protein, dimerization domain"/>
    <property type="match status" value="1"/>
</dbReference>
<evidence type="ECO:0000256" key="1">
    <source>
        <dbReference type="ARBA" id="ARBA00004496"/>
    </source>
</evidence>
<dbReference type="Proteomes" id="UP000541810">
    <property type="component" value="Unassembled WGS sequence"/>
</dbReference>
<dbReference type="Gene3D" id="1.10.60.10">
    <property type="entry name" value="Iron dependent repressor, metal binding and dimerisation domain"/>
    <property type="match status" value="1"/>
</dbReference>
<evidence type="ECO:0000313" key="17">
    <source>
        <dbReference type="Proteomes" id="UP000541810"/>
    </source>
</evidence>
<keyword evidence="6" id="KW-0678">Repressor</keyword>
<dbReference type="RefSeq" id="WP_184675781.1">
    <property type="nucleotide sequence ID" value="NZ_JACHGY010000001.1"/>
</dbReference>
<dbReference type="InterPro" id="IPR036388">
    <property type="entry name" value="WH-like_DNA-bd_sf"/>
</dbReference>
<dbReference type="SUPFAM" id="SSF50037">
    <property type="entry name" value="C-terminal domain of transcriptional repressors"/>
    <property type="match status" value="1"/>
</dbReference>
<comment type="similarity">
    <text evidence="2">Belongs to the DtxR/MntR family.</text>
</comment>
<comment type="subunit">
    <text evidence="3">Homodimer.</text>
</comment>
<dbReference type="InterPro" id="IPR022687">
    <property type="entry name" value="HTH_DTXR"/>
</dbReference>
<comment type="subcellular location">
    <subcellularLocation>
        <location evidence="1">Cytoplasm</location>
    </subcellularLocation>
</comment>
<dbReference type="SMART" id="SM00899">
    <property type="entry name" value="FeoA"/>
    <property type="match status" value="1"/>
</dbReference>
<dbReference type="GO" id="GO:0003677">
    <property type="term" value="F:DNA binding"/>
    <property type="evidence" value="ECO:0007669"/>
    <property type="project" value="UniProtKB-KW"/>
</dbReference>
<gene>
    <name evidence="16" type="ORF">HNQ40_000350</name>
</gene>
<evidence type="ECO:0000256" key="13">
    <source>
        <dbReference type="ARBA" id="ARBA00025185"/>
    </source>
</evidence>
<dbReference type="Gene3D" id="2.30.30.90">
    <property type="match status" value="1"/>
</dbReference>
<dbReference type="GO" id="GO:0003700">
    <property type="term" value="F:DNA-binding transcription factor activity"/>
    <property type="evidence" value="ECO:0007669"/>
    <property type="project" value="InterPro"/>
</dbReference>
<sequence length="226" mass="24834">MPSVTVENYLKQVCLEQSRRGGDELVPMGRLAEAVGVTPGTATTMVKSLAEADLLRYAPRAGVELTPAGRRLAHRVLRRHRLVELFLVEVLHMDWSEVHEEAEELEHTISDKVLDRIDELLGHPATDPHGSPIPRADQPLIREDSVALASAPVEQTLTVTRIVDHDPEFLRFAEANGLMPGAKTRITQHLPHADAVTVETENHEPVTLGLAAAARVLVQSEDDDVT</sequence>
<dbReference type="Pfam" id="PF04023">
    <property type="entry name" value="FeoA"/>
    <property type="match status" value="1"/>
</dbReference>
<dbReference type="PROSITE" id="PS50944">
    <property type="entry name" value="HTH_DTXR"/>
    <property type="match status" value="1"/>
</dbReference>
<accession>A0A7X0H686</accession>
<dbReference type="SMART" id="SM00529">
    <property type="entry name" value="HTH_DTXR"/>
    <property type="match status" value="1"/>
</dbReference>
<dbReference type="InterPro" id="IPR036421">
    <property type="entry name" value="Fe_dep_repressor_sf"/>
</dbReference>
<evidence type="ECO:0000256" key="8">
    <source>
        <dbReference type="ARBA" id="ARBA00023015"/>
    </source>
</evidence>
<dbReference type="PANTHER" id="PTHR33238">
    <property type="entry name" value="IRON (METAL) DEPENDENT REPRESSOR, DTXR FAMILY"/>
    <property type="match status" value="1"/>
</dbReference>
<keyword evidence="7" id="KW-0408">Iron</keyword>
<dbReference type="InterPro" id="IPR022689">
    <property type="entry name" value="Iron_dep_repressor"/>
</dbReference>
<dbReference type="Pfam" id="PF01325">
    <property type="entry name" value="Fe_dep_repress"/>
    <property type="match status" value="1"/>
</dbReference>
<dbReference type="FunFam" id="1.10.60.10:FF:000004">
    <property type="entry name" value="DtxR family transcriptional regulator"/>
    <property type="match status" value="1"/>
</dbReference>
<dbReference type="InterPro" id="IPR038157">
    <property type="entry name" value="FeoA_core_dom"/>
</dbReference>
<dbReference type="GO" id="GO:0046914">
    <property type="term" value="F:transition metal ion binding"/>
    <property type="evidence" value="ECO:0007669"/>
    <property type="project" value="InterPro"/>
</dbReference>
<evidence type="ECO:0000256" key="12">
    <source>
        <dbReference type="ARBA" id="ARBA00023211"/>
    </source>
</evidence>